<accession>A0AAU9CZU0</accession>
<protein>
    <submittedName>
        <fullName evidence="1">Uncharacterized protein</fullName>
    </submittedName>
</protein>
<dbReference type="AlphaFoldDB" id="A0AAU9CZU0"/>
<dbReference type="KEGG" id="xak:KIMC2_03430"/>
<organism evidence="1 2">
    <name type="scientific">Xylocopilactobacillus apis</name>
    <dbReference type="NCBI Taxonomy" id="2932183"/>
    <lineage>
        <taxon>Bacteria</taxon>
        <taxon>Bacillati</taxon>
        <taxon>Bacillota</taxon>
        <taxon>Bacilli</taxon>
        <taxon>Lactobacillales</taxon>
        <taxon>Lactobacillaceae</taxon>
        <taxon>Xylocopilactobacillus</taxon>
    </lineage>
</organism>
<gene>
    <name evidence="1" type="ORF">KIMC2_03430</name>
</gene>
<keyword evidence="2" id="KW-1185">Reference proteome</keyword>
<reference evidence="1 2" key="1">
    <citation type="journal article" date="2023" name="Microbiol. Spectr.">
        <title>Symbiosis of Carpenter Bees with Uncharacterized Lactic Acid Bacteria Showing NAD Auxotrophy.</title>
        <authorList>
            <person name="Kawasaki S."/>
            <person name="Ozawa K."/>
            <person name="Mori T."/>
            <person name="Yamamoto A."/>
            <person name="Ito M."/>
            <person name="Ohkuma M."/>
            <person name="Sakamoto M."/>
            <person name="Matsutani M."/>
        </authorList>
    </citation>
    <scope>NUCLEOTIDE SEQUENCE [LARGE SCALE GENOMIC DNA]</scope>
    <source>
        <strain evidence="1 2">KimC2</strain>
    </source>
</reference>
<dbReference type="EMBL" id="AP026801">
    <property type="protein sequence ID" value="BDR55781.1"/>
    <property type="molecule type" value="Genomic_DNA"/>
</dbReference>
<name>A0AAU9CZU0_9LACO</name>
<evidence type="ECO:0000313" key="2">
    <source>
        <dbReference type="Proteomes" id="UP001321804"/>
    </source>
</evidence>
<evidence type="ECO:0000313" key="1">
    <source>
        <dbReference type="EMBL" id="BDR55781.1"/>
    </source>
</evidence>
<dbReference type="Proteomes" id="UP001321804">
    <property type="component" value="Chromosome"/>
</dbReference>
<dbReference type="RefSeq" id="WP_317697367.1">
    <property type="nucleotide sequence ID" value="NZ_AP026801.1"/>
</dbReference>
<sequence length="87" mass="10222">MINSYKVSKYNPQYKAVKDWTSYSNIVSTVSKSVYQQMENNYLDVIEQVAICSSDKEFTIRKLENFNHISDYREGQVINQIDELQNS</sequence>
<proteinExistence type="predicted"/>